<dbReference type="InterPro" id="IPR006170">
    <property type="entry name" value="PBP/GOBP"/>
</dbReference>
<name>A0A0P0UWI2_9MUSC</name>
<dbReference type="CDD" id="cd23992">
    <property type="entry name" value="PBP_GOBP"/>
    <property type="match status" value="1"/>
</dbReference>
<dbReference type="GO" id="GO:0005576">
    <property type="term" value="C:extracellular region"/>
    <property type="evidence" value="ECO:0007669"/>
    <property type="project" value="UniProtKB-SubCell"/>
</dbReference>
<dbReference type="SUPFAM" id="SSF47565">
    <property type="entry name" value="Insect pheromone/odorant-binding proteins"/>
    <property type="match status" value="1"/>
</dbReference>
<dbReference type="GO" id="GO:0042048">
    <property type="term" value="P:olfactory behavior"/>
    <property type="evidence" value="ECO:0007669"/>
    <property type="project" value="TreeGrafter"/>
</dbReference>
<dbReference type="SMART" id="SM00708">
    <property type="entry name" value="PhBP"/>
    <property type="match status" value="1"/>
</dbReference>
<sequence>MSSKLNLVILIATLIGIVKITDVFGGATEEQMWAAGALMRDVCFPKFPKVSKELADGIKAGNLPDEKDAKCYVNCILEMMQTMKKGKFLYESTLKQVDLLMPDDYKDEYKAGAATCKDVANGIKNNCDSAYAIFTCLKKEISRFVFP</sequence>
<evidence type="ECO:0000313" key="5">
    <source>
        <dbReference type="EMBL" id="BAS69445.1"/>
    </source>
</evidence>
<protein>
    <submittedName>
        <fullName evidence="5">Odorant-binding protein 5</fullName>
    </submittedName>
</protein>
<keyword evidence="3" id="KW-0964">Secreted</keyword>
<dbReference type="PANTHER" id="PTHR21364:SF2">
    <property type="entry name" value="GENERAL ODORANT-BINDING PROTEIN 19A"/>
    <property type="match status" value="1"/>
</dbReference>
<dbReference type="InterPro" id="IPR036728">
    <property type="entry name" value="PBP_GOBP_sf"/>
</dbReference>
<evidence type="ECO:0000256" key="3">
    <source>
        <dbReference type="ARBA" id="ARBA00022525"/>
    </source>
</evidence>
<gene>
    <name evidence="5" type="primary">DplaOBP5</name>
</gene>
<evidence type="ECO:0000256" key="1">
    <source>
        <dbReference type="ARBA" id="ARBA00004613"/>
    </source>
</evidence>
<proteinExistence type="evidence at transcript level"/>
<dbReference type="FunFam" id="1.10.238.20:FF:000001">
    <property type="entry name" value="General odorant-binding protein lush"/>
    <property type="match status" value="1"/>
</dbReference>
<reference evidence="5" key="1">
    <citation type="submission" date="2015-04" db="EMBL/GenBank/DDBJ databases">
        <title>The repertoire of odorant-binding proteins was not affected by host specialization in two Delia species (Diptera: Anthomyiidae).</title>
        <authorList>
            <person name="Matsuo T."/>
            <person name="Ohta S."/>
            <person name="Seto Y."/>
            <person name="Tamura K."/>
            <person name="Ishikawa Y."/>
        </authorList>
    </citation>
    <scope>NUCLEOTIDE SEQUENCE</scope>
    <source>
        <tissue evidence="5">Antenna</tissue>
    </source>
</reference>
<evidence type="ECO:0000256" key="2">
    <source>
        <dbReference type="ARBA" id="ARBA00008098"/>
    </source>
</evidence>
<comment type="similarity">
    <text evidence="2">Belongs to the PBP/GOBP family.</text>
</comment>
<dbReference type="GO" id="GO:0035275">
    <property type="term" value="F:dibutyl phthalate binding"/>
    <property type="evidence" value="ECO:0007669"/>
    <property type="project" value="TreeGrafter"/>
</dbReference>
<dbReference type="PANTHER" id="PTHR21364">
    <property type="entry name" value="GENERAL ODORANT-BINDING PROTEIN 19A"/>
    <property type="match status" value="1"/>
</dbReference>
<comment type="subcellular location">
    <subcellularLocation>
        <location evidence="1">Secreted</location>
    </subcellularLocation>
</comment>
<feature type="signal peptide" evidence="4">
    <location>
        <begin position="1"/>
        <end position="20"/>
    </location>
</feature>
<accession>A0A0P0UWI2</accession>
<feature type="chain" id="PRO_5006056103" evidence="4">
    <location>
        <begin position="21"/>
        <end position="147"/>
    </location>
</feature>
<dbReference type="GO" id="GO:0005549">
    <property type="term" value="F:odorant binding"/>
    <property type="evidence" value="ECO:0007669"/>
    <property type="project" value="InterPro"/>
</dbReference>
<dbReference type="EMBL" id="LC042111">
    <property type="protein sequence ID" value="BAS69445.1"/>
    <property type="molecule type" value="mRNA"/>
</dbReference>
<dbReference type="AlphaFoldDB" id="A0A0P0UWI2"/>
<organism evidence="5">
    <name type="scientific">Delia platura</name>
    <dbReference type="NCBI Taxonomy" id="81723"/>
    <lineage>
        <taxon>Eukaryota</taxon>
        <taxon>Metazoa</taxon>
        <taxon>Ecdysozoa</taxon>
        <taxon>Arthropoda</taxon>
        <taxon>Hexapoda</taxon>
        <taxon>Insecta</taxon>
        <taxon>Pterygota</taxon>
        <taxon>Neoptera</taxon>
        <taxon>Endopterygota</taxon>
        <taxon>Diptera</taxon>
        <taxon>Brachycera</taxon>
        <taxon>Muscomorpha</taxon>
        <taxon>Muscoidea</taxon>
        <taxon>Anthomyiidae</taxon>
        <taxon>Anthomyiinae</taxon>
        <taxon>Delia</taxon>
    </lineage>
</organism>
<evidence type="ECO:0000256" key="4">
    <source>
        <dbReference type="SAM" id="SignalP"/>
    </source>
</evidence>
<keyword evidence="4" id="KW-0732">Signal</keyword>
<dbReference type="Pfam" id="PF01395">
    <property type="entry name" value="PBP_GOBP"/>
    <property type="match status" value="1"/>
</dbReference>
<dbReference type="GO" id="GO:0007608">
    <property type="term" value="P:sensory perception of smell"/>
    <property type="evidence" value="ECO:0007669"/>
    <property type="project" value="TreeGrafter"/>
</dbReference>
<dbReference type="Gene3D" id="1.10.238.20">
    <property type="entry name" value="Pheromone/general odorant binding protein domain"/>
    <property type="match status" value="1"/>
</dbReference>